<dbReference type="CDD" id="cd01949">
    <property type="entry name" value="GGDEF"/>
    <property type="match status" value="1"/>
</dbReference>
<dbReference type="RefSeq" id="WP_074640961.1">
    <property type="nucleotide sequence ID" value="NZ_FNBL01000001.1"/>
</dbReference>
<organism evidence="3 4">
    <name type="scientific">Celeribacter baekdonensis</name>
    <dbReference type="NCBI Taxonomy" id="875171"/>
    <lineage>
        <taxon>Bacteria</taxon>
        <taxon>Pseudomonadati</taxon>
        <taxon>Pseudomonadota</taxon>
        <taxon>Alphaproteobacteria</taxon>
        <taxon>Rhodobacterales</taxon>
        <taxon>Roseobacteraceae</taxon>
        <taxon>Celeribacter</taxon>
    </lineage>
</organism>
<protein>
    <submittedName>
        <fullName evidence="3">Diguanylate cyclase (GGDEF) domain-containing protein</fullName>
    </submittedName>
</protein>
<dbReference type="Gene3D" id="3.30.70.270">
    <property type="match status" value="1"/>
</dbReference>
<evidence type="ECO:0000259" key="2">
    <source>
        <dbReference type="PROSITE" id="PS50887"/>
    </source>
</evidence>
<proteinExistence type="predicted"/>
<feature type="domain" description="GGDEF" evidence="2">
    <location>
        <begin position="188"/>
        <end position="322"/>
    </location>
</feature>
<dbReference type="EMBL" id="FNBL01000001">
    <property type="protein sequence ID" value="SDE89968.1"/>
    <property type="molecule type" value="Genomic_DNA"/>
</dbReference>
<dbReference type="PANTHER" id="PTHR46663:SF2">
    <property type="entry name" value="GGDEF DOMAIN-CONTAINING PROTEIN"/>
    <property type="match status" value="1"/>
</dbReference>
<dbReference type="InterPro" id="IPR043128">
    <property type="entry name" value="Rev_trsase/Diguanyl_cyclase"/>
</dbReference>
<evidence type="ECO:0000313" key="4">
    <source>
        <dbReference type="Proteomes" id="UP000182284"/>
    </source>
</evidence>
<reference evidence="3 4" key="1">
    <citation type="submission" date="2016-10" db="EMBL/GenBank/DDBJ databases">
        <authorList>
            <person name="de Groot N.N."/>
        </authorList>
    </citation>
    <scope>NUCLEOTIDE SEQUENCE [LARGE SCALE GENOMIC DNA]</scope>
    <source>
        <strain evidence="3 4">DSM 27375</strain>
    </source>
</reference>
<dbReference type="SMART" id="SM00267">
    <property type="entry name" value="GGDEF"/>
    <property type="match status" value="1"/>
</dbReference>
<dbReference type="AlphaFoldDB" id="A0A1G7GP59"/>
<dbReference type="InterPro" id="IPR029787">
    <property type="entry name" value="Nucleotide_cyclase"/>
</dbReference>
<sequence>MKHATFDPTSVCALMPMGLIYDDDGIIQFVGPTLGKLRRADTLIGKTISEVFSVRDNGRGTGDGPVPLSTKLYLNFTSGISTPLKGMAIAIDGANLNILNLSFGISILDAVADYRLTSGDFAHTDLAIEMLYLVEAKSAVLEETKQLNARLQGAKVAAEEQAYTDTLTGLKNRRAMDYVLDRMLRGGVHFALMHLDLDYFKSVNDTLGHAAGDTVLQRVAKILLEETRGDDLVARVGGDEFVLVFNKFVDHDRLMRTASRIISRLEEPIPYQDTVCRISGSIGITTTEFYASPSADKMIHDADLALYGSKHEGRAQATLYDPDRHDGGMPEAQIAPSKR</sequence>
<gene>
    <name evidence="3" type="ORF">SAMN04488117_101655</name>
</gene>
<feature type="region of interest" description="Disordered" evidence="1">
    <location>
        <begin position="319"/>
        <end position="339"/>
    </location>
</feature>
<dbReference type="SUPFAM" id="SSF55073">
    <property type="entry name" value="Nucleotide cyclase"/>
    <property type="match status" value="1"/>
</dbReference>
<dbReference type="PANTHER" id="PTHR46663">
    <property type="entry name" value="DIGUANYLATE CYCLASE DGCT-RELATED"/>
    <property type="match status" value="1"/>
</dbReference>
<name>A0A1G7GP59_9RHOB</name>
<evidence type="ECO:0000313" key="3">
    <source>
        <dbReference type="EMBL" id="SDE89968.1"/>
    </source>
</evidence>
<accession>A0A1G7GP59</accession>
<dbReference type="NCBIfam" id="TIGR00254">
    <property type="entry name" value="GGDEF"/>
    <property type="match status" value="1"/>
</dbReference>
<dbReference type="PROSITE" id="PS50887">
    <property type="entry name" value="GGDEF"/>
    <property type="match status" value="1"/>
</dbReference>
<dbReference type="OrthoDB" id="9812260at2"/>
<evidence type="ECO:0000256" key="1">
    <source>
        <dbReference type="SAM" id="MobiDB-lite"/>
    </source>
</evidence>
<dbReference type="Pfam" id="PF00990">
    <property type="entry name" value="GGDEF"/>
    <property type="match status" value="1"/>
</dbReference>
<dbReference type="Proteomes" id="UP000182284">
    <property type="component" value="Unassembled WGS sequence"/>
</dbReference>
<dbReference type="InterPro" id="IPR052163">
    <property type="entry name" value="DGC-Regulatory_Protein"/>
</dbReference>
<dbReference type="InterPro" id="IPR000160">
    <property type="entry name" value="GGDEF_dom"/>
</dbReference>